<dbReference type="Gene3D" id="2.60.200.40">
    <property type="match status" value="1"/>
</dbReference>
<dbReference type="PANTHER" id="PTHR30492:SF0">
    <property type="entry name" value="METHYLGLYOXAL SYNTHASE"/>
    <property type="match status" value="1"/>
</dbReference>
<name>A0A511YZ15_9CELL</name>
<keyword evidence="4" id="KW-1185">Reference proteome</keyword>
<protein>
    <submittedName>
        <fullName evidence="3">Sphingosine kinase</fullName>
    </submittedName>
</protein>
<reference evidence="3 4" key="1">
    <citation type="submission" date="2019-07" db="EMBL/GenBank/DDBJ databases">
        <title>Whole genome shotgun sequence of Actinotalea fermentans NBRC 105374.</title>
        <authorList>
            <person name="Hosoyama A."/>
            <person name="Uohara A."/>
            <person name="Ohji S."/>
            <person name="Ichikawa N."/>
        </authorList>
    </citation>
    <scope>NUCLEOTIDE SEQUENCE [LARGE SCALE GENOMIC DNA]</scope>
    <source>
        <strain evidence="3 4">NBRC 105374</strain>
    </source>
</reference>
<dbReference type="Proteomes" id="UP000321484">
    <property type="component" value="Unassembled WGS sequence"/>
</dbReference>
<keyword evidence="3" id="KW-0418">Kinase</keyword>
<dbReference type="InterPro" id="IPR017438">
    <property type="entry name" value="ATP-NAD_kinase_N"/>
</dbReference>
<keyword evidence="3" id="KW-0808">Transferase</keyword>
<dbReference type="InterPro" id="IPR016064">
    <property type="entry name" value="NAD/diacylglycerol_kinase_sf"/>
</dbReference>
<dbReference type="InterPro" id="IPR045540">
    <property type="entry name" value="YegS/DAGK_C"/>
</dbReference>
<gene>
    <name evidence="3" type="ORF">AFE02nite_21740</name>
</gene>
<keyword evidence="1" id="KW-1133">Transmembrane helix</keyword>
<evidence type="ECO:0000313" key="4">
    <source>
        <dbReference type="Proteomes" id="UP000321484"/>
    </source>
</evidence>
<dbReference type="Pfam" id="PF19279">
    <property type="entry name" value="YegS_C"/>
    <property type="match status" value="1"/>
</dbReference>
<dbReference type="InterPro" id="IPR001206">
    <property type="entry name" value="Diacylglycerol_kinase_cat_dom"/>
</dbReference>
<evidence type="ECO:0000313" key="3">
    <source>
        <dbReference type="EMBL" id="GEN80440.1"/>
    </source>
</evidence>
<dbReference type="PROSITE" id="PS50146">
    <property type="entry name" value="DAGK"/>
    <property type="match status" value="1"/>
</dbReference>
<dbReference type="Gene3D" id="3.40.50.10330">
    <property type="entry name" value="Probable inorganic polyphosphate/atp-NAD kinase, domain 1"/>
    <property type="match status" value="1"/>
</dbReference>
<dbReference type="InterPro" id="IPR004363">
    <property type="entry name" value="Methylgl_synth"/>
</dbReference>
<dbReference type="PANTHER" id="PTHR30492">
    <property type="entry name" value="METHYLGLYOXAL SYNTHASE"/>
    <property type="match status" value="1"/>
</dbReference>
<proteinExistence type="predicted"/>
<dbReference type="GO" id="GO:0016301">
    <property type="term" value="F:kinase activity"/>
    <property type="evidence" value="ECO:0007669"/>
    <property type="project" value="UniProtKB-KW"/>
</dbReference>
<comment type="caution">
    <text evidence="3">The sequence shown here is derived from an EMBL/GenBank/DDBJ whole genome shotgun (WGS) entry which is preliminary data.</text>
</comment>
<feature type="domain" description="DAGKc" evidence="2">
    <location>
        <begin position="112"/>
        <end position="193"/>
    </location>
</feature>
<evidence type="ECO:0000259" key="2">
    <source>
        <dbReference type="PROSITE" id="PS50146"/>
    </source>
</evidence>
<organism evidence="3 4">
    <name type="scientific">Actinotalea fermentans</name>
    <dbReference type="NCBI Taxonomy" id="43671"/>
    <lineage>
        <taxon>Bacteria</taxon>
        <taxon>Bacillati</taxon>
        <taxon>Actinomycetota</taxon>
        <taxon>Actinomycetes</taxon>
        <taxon>Micrococcales</taxon>
        <taxon>Cellulomonadaceae</taxon>
        <taxon>Actinotalea</taxon>
    </lineage>
</organism>
<sequence>MSDMSWVGWVAVASTVALLLAAGALWIALANRRALRGRGIPIPPAIGAPGSRGTAATDQTDAAHTLVAFVANPTKPGVPALRDAAVQACAARYLPEPMWFETTAEDPGVGQTREAIARGAQLVVAVGGDGTVRAVAEGVAGTDVAMGLVPQGTGNLLARNLDLPLGDVDALLRIALTGTERPIDVGWLTVVRDEAQVSDDIAEADPHAVAPQETPPDTREPARDHIFLVIAGLGFDAAMVADADEELKAKVGWIAYFVAGVKHLHARRLRLQMSLDDSPWFNVRLRSVLIGNCGKLPGGVVLLPDAVLDDGWLDVAAIDTRVGLLGWTQLFGEVALQRFGVRTRLPNKAGRIDHARSREVRVRTRDAQQIQVDGDIIGRAFEVAARVDPLALRVRVADPAAPAAP</sequence>
<keyword evidence="1" id="KW-0812">Transmembrane</keyword>
<dbReference type="GO" id="GO:0019242">
    <property type="term" value="P:methylglyoxal biosynthetic process"/>
    <property type="evidence" value="ECO:0007669"/>
    <property type="project" value="InterPro"/>
</dbReference>
<feature type="transmembrane region" description="Helical" evidence="1">
    <location>
        <begin position="6"/>
        <end position="29"/>
    </location>
</feature>
<dbReference type="AlphaFoldDB" id="A0A511YZ15"/>
<evidence type="ECO:0000256" key="1">
    <source>
        <dbReference type="SAM" id="Phobius"/>
    </source>
</evidence>
<dbReference type="GO" id="GO:0005829">
    <property type="term" value="C:cytosol"/>
    <property type="evidence" value="ECO:0007669"/>
    <property type="project" value="TreeGrafter"/>
</dbReference>
<dbReference type="EMBL" id="BJYK01000007">
    <property type="protein sequence ID" value="GEN80440.1"/>
    <property type="molecule type" value="Genomic_DNA"/>
</dbReference>
<accession>A0A511YZ15</accession>
<dbReference type="Pfam" id="PF00781">
    <property type="entry name" value="DAGK_cat"/>
    <property type="match status" value="1"/>
</dbReference>
<dbReference type="SUPFAM" id="SSF111331">
    <property type="entry name" value="NAD kinase/diacylglycerol kinase-like"/>
    <property type="match status" value="1"/>
</dbReference>
<dbReference type="GO" id="GO:0008929">
    <property type="term" value="F:methylglyoxal synthase activity"/>
    <property type="evidence" value="ECO:0007669"/>
    <property type="project" value="InterPro"/>
</dbReference>
<keyword evidence="1" id="KW-0472">Membrane</keyword>